<dbReference type="Gene3D" id="3.40.630.30">
    <property type="match status" value="1"/>
</dbReference>
<dbReference type="PROSITE" id="PS51186">
    <property type="entry name" value="GNAT"/>
    <property type="match status" value="1"/>
</dbReference>
<feature type="region of interest" description="Disordered" evidence="4">
    <location>
        <begin position="13"/>
        <end position="40"/>
    </location>
</feature>
<dbReference type="InterPro" id="IPR051531">
    <property type="entry name" value="N-acetyltransferase"/>
</dbReference>
<accession>A0ABQ8UEC5</accession>
<comment type="caution">
    <text evidence="6">The sequence shown here is derived from an EMBL/GenBank/DDBJ whole genome shotgun (WGS) entry which is preliminary data.</text>
</comment>
<sequence>MCQCCVKHCGISGQEEATKPGSDKERKNMVHPPSATQSTRPLGTLRLFSGVAERLALPSLTTERLTLDAMKMSDSDEVERLAGNEAVTRTISGIPHPYPPGSSRPWIATHLAEFLAGKSVTWAIRLTGTGTLMGCIDLTINKENDNAEVGYWLGVPYWNHGYITEAARAVIQFGFEYFGLKRIHARHMSINPSSGRVMQKVGMTREGTLRRCYKKDGIYHDIVIYGILRSEWSERRAISTTG</sequence>
<evidence type="ECO:0000256" key="1">
    <source>
        <dbReference type="ARBA" id="ARBA00022679"/>
    </source>
</evidence>
<reference evidence="6" key="1">
    <citation type="journal article" date="2022" name="bioRxiv">
        <title>Genomics of Preaxostyla Flagellates Illuminates Evolutionary Transitions and the Path Towards Mitochondrial Loss.</title>
        <authorList>
            <person name="Novak L.V.F."/>
            <person name="Treitli S.C."/>
            <person name="Pyrih J."/>
            <person name="Halakuc P."/>
            <person name="Pipaliya S.V."/>
            <person name="Vacek V."/>
            <person name="Brzon O."/>
            <person name="Soukal P."/>
            <person name="Eme L."/>
            <person name="Dacks J.B."/>
            <person name="Karnkowska A."/>
            <person name="Elias M."/>
            <person name="Hampl V."/>
        </authorList>
    </citation>
    <scope>NUCLEOTIDE SEQUENCE</scope>
    <source>
        <strain evidence="6">RCP-MX</strain>
    </source>
</reference>
<evidence type="ECO:0000256" key="3">
    <source>
        <dbReference type="ARBA" id="ARBA00038502"/>
    </source>
</evidence>
<evidence type="ECO:0000256" key="4">
    <source>
        <dbReference type="SAM" id="MobiDB-lite"/>
    </source>
</evidence>
<evidence type="ECO:0000259" key="5">
    <source>
        <dbReference type="PROSITE" id="PS51186"/>
    </source>
</evidence>
<feature type="compositionally biased region" description="Basic and acidic residues" evidence="4">
    <location>
        <begin position="16"/>
        <end position="28"/>
    </location>
</feature>
<dbReference type="InterPro" id="IPR016181">
    <property type="entry name" value="Acyl_CoA_acyltransferase"/>
</dbReference>
<evidence type="ECO:0000313" key="7">
    <source>
        <dbReference type="Proteomes" id="UP001141327"/>
    </source>
</evidence>
<proteinExistence type="inferred from homology"/>
<protein>
    <submittedName>
        <fullName evidence="6">GNAT family N-acetyltransferase</fullName>
    </submittedName>
</protein>
<dbReference type="Pfam" id="PF13302">
    <property type="entry name" value="Acetyltransf_3"/>
    <property type="match status" value="1"/>
</dbReference>
<feature type="domain" description="N-acetyltransferase" evidence="5">
    <location>
        <begin position="65"/>
        <end position="225"/>
    </location>
</feature>
<dbReference type="PANTHER" id="PTHR43792">
    <property type="entry name" value="GNAT FAMILY, PUTATIVE (AFU_ORTHOLOGUE AFUA_3G00765)-RELATED-RELATED"/>
    <property type="match status" value="1"/>
</dbReference>
<gene>
    <name evidence="6" type="ORF">PAPYR_7498</name>
</gene>
<comment type="similarity">
    <text evidence="3">Belongs to the acetyltransferase family. RimJ subfamily.</text>
</comment>
<keyword evidence="7" id="KW-1185">Reference proteome</keyword>
<dbReference type="Proteomes" id="UP001141327">
    <property type="component" value="Unassembled WGS sequence"/>
</dbReference>
<dbReference type="PANTHER" id="PTHR43792:SF8">
    <property type="entry name" value="[RIBOSOMAL PROTEIN US5]-ALANINE N-ACETYLTRANSFERASE"/>
    <property type="match status" value="1"/>
</dbReference>
<keyword evidence="2" id="KW-0012">Acyltransferase</keyword>
<dbReference type="SUPFAM" id="SSF55729">
    <property type="entry name" value="Acyl-CoA N-acyltransferases (Nat)"/>
    <property type="match status" value="1"/>
</dbReference>
<organism evidence="6 7">
    <name type="scientific">Paratrimastix pyriformis</name>
    <dbReference type="NCBI Taxonomy" id="342808"/>
    <lineage>
        <taxon>Eukaryota</taxon>
        <taxon>Metamonada</taxon>
        <taxon>Preaxostyla</taxon>
        <taxon>Paratrimastigidae</taxon>
        <taxon>Paratrimastix</taxon>
    </lineage>
</organism>
<keyword evidence="1" id="KW-0808">Transferase</keyword>
<dbReference type="InterPro" id="IPR000182">
    <property type="entry name" value="GNAT_dom"/>
</dbReference>
<dbReference type="EMBL" id="JAPMOS010000054">
    <property type="protein sequence ID" value="KAJ4457103.1"/>
    <property type="molecule type" value="Genomic_DNA"/>
</dbReference>
<name>A0ABQ8UEC5_9EUKA</name>
<evidence type="ECO:0000256" key="2">
    <source>
        <dbReference type="ARBA" id="ARBA00023315"/>
    </source>
</evidence>
<evidence type="ECO:0000313" key="6">
    <source>
        <dbReference type="EMBL" id="KAJ4457103.1"/>
    </source>
</evidence>